<dbReference type="EMBL" id="DWWJ01000182">
    <property type="protein sequence ID" value="HJC41808.1"/>
    <property type="molecule type" value="Genomic_DNA"/>
</dbReference>
<comment type="caution">
    <text evidence="2">The sequence shown here is derived from an EMBL/GenBank/DDBJ whole genome shotgun (WGS) entry which is preliminary data.</text>
</comment>
<dbReference type="Proteomes" id="UP000823882">
    <property type="component" value="Unassembled WGS sequence"/>
</dbReference>
<reference evidence="2" key="1">
    <citation type="journal article" date="2021" name="PeerJ">
        <title>Extensive microbial diversity within the chicken gut microbiome revealed by metagenomics and culture.</title>
        <authorList>
            <person name="Gilroy R."/>
            <person name="Ravi A."/>
            <person name="Getino M."/>
            <person name="Pursley I."/>
            <person name="Horton D.L."/>
            <person name="Alikhan N.F."/>
            <person name="Baker D."/>
            <person name="Gharbi K."/>
            <person name="Hall N."/>
            <person name="Watson M."/>
            <person name="Adriaenssens E.M."/>
            <person name="Foster-Nyarko E."/>
            <person name="Jarju S."/>
            <person name="Secka A."/>
            <person name="Antonio M."/>
            <person name="Oren A."/>
            <person name="Chaudhuri R.R."/>
            <person name="La Ragione R."/>
            <person name="Hildebrand F."/>
            <person name="Pallen M.J."/>
        </authorList>
    </citation>
    <scope>NUCLEOTIDE SEQUENCE</scope>
    <source>
        <strain evidence="2">CHK186-1790</strain>
    </source>
</reference>
<evidence type="ECO:0000313" key="2">
    <source>
        <dbReference type="EMBL" id="HJC41808.1"/>
    </source>
</evidence>
<feature type="compositionally biased region" description="Basic and acidic residues" evidence="1">
    <location>
        <begin position="1"/>
        <end position="33"/>
    </location>
</feature>
<protein>
    <submittedName>
        <fullName evidence="2">Uncharacterized protein</fullName>
    </submittedName>
</protein>
<dbReference type="AlphaFoldDB" id="A0A9D2P3P2"/>
<organism evidence="2 3">
    <name type="scientific">Candidatus Intestinimonas pullistercoris</name>
    <dbReference type="NCBI Taxonomy" id="2838623"/>
    <lineage>
        <taxon>Bacteria</taxon>
        <taxon>Bacillati</taxon>
        <taxon>Bacillota</taxon>
        <taxon>Clostridia</taxon>
        <taxon>Eubacteriales</taxon>
        <taxon>Intestinimonas</taxon>
    </lineage>
</organism>
<sequence>MEQHQDQARERQTAQKQDQRTAEHRREPERERLGNAGLTARAVSAGRSLLDLPPEGLEELAAWMGNQGMEELLAAQGPPLEEADFRPPTGEPETEPFPVPEGAPELADSQSLNGPVSGQAFDPAYL</sequence>
<evidence type="ECO:0000256" key="1">
    <source>
        <dbReference type="SAM" id="MobiDB-lite"/>
    </source>
</evidence>
<proteinExistence type="predicted"/>
<accession>A0A9D2P3P2</accession>
<feature type="region of interest" description="Disordered" evidence="1">
    <location>
        <begin position="1"/>
        <end position="41"/>
    </location>
</feature>
<name>A0A9D2P3P2_9FIRM</name>
<reference evidence="2" key="2">
    <citation type="submission" date="2021-04" db="EMBL/GenBank/DDBJ databases">
        <authorList>
            <person name="Gilroy R."/>
        </authorList>
    </citation>
    <scope>NUCLEOTIDE SEQUENCE</scope>
    <source>
        <strain evidence="2">CHK186-1790</strain>
    </source>
</reference>
<feature type="region of interest" description="Disordered" evidence="1">
    <location>
        <begin position="68"/>
        <end position="126"/>
    </location>
</feature>
<evidence type="ECO:0000313" key="3">
    <source>
        <dbReference type="Proteomes" id="UP000823882"/>
    </source>
</evidence>
<gene>
    <name evidence="2" type="ORF">H9701_09715</name>
</gene>